<proteinExistence type="predicted"/>
<dbReference type="Gene3D" id="1.25.40.10">
    <property type="entry name" value="Tetratricopeptide repeat domain"/>
    <property type="match status" value="1"/>
</dbReference>
<dbReference type="Proteomes" id="UP001165561">
    <property type="component" value="Unassembled WGS sequence"/>
</dbReference>
<name>A0ABT5TYI6_9MICO</name>
<evidence type="ECO:0000313" key="1">
    <source>
        <dbReference type="EMBL" id="MDD9205946.1"/>
    </source>
</evidence>
<gene>
    <name evidence="1" type="ORF">PU560_05610</name>
</gene>
<dbReference type="Gene3D" id="1.10.10.10">
    <property type="entry name" value="Winged helix-like DNA-binding domain superfamily/Winged helix DNA-binding domain"/>
    <property type="match status" value="1"/>
</dbReference>
<evidence type="ECO:0000313" key="2">
    <source>
        <dbReference type="Proteomes" id="UP001165561"/>
    </source>
</evidence>
<accession>A0ABT5TYI6</accession>
<dbReference type="EMBL" id="JARACI010000724">
    <property type="protein sequence ID" value="MDD9205946.1"/>
    <property type="molecule type" value="Genomic_DNA"/>
</dbReference>
<organism evidence="1 2">
    <name type="scientific">Georgenia halotolerans</name>
    <dbReference type="NCBI Taxonomy" id="3028317"/>
    <lineage>
        <taxon>Bacteria</taxon>
        <taxon>Bacillati</taxon>
        <taxon>Actinomycetota</taxon>
        <taxon>Actinomycetes</taxon>
        <taxon>Micrococcales</taxon>
        <taxon>Bogoriellaceae</taxon>
        <taxon>Georgenia</taxon>
    </lineage>
</organism>
<dbReference type="InterPro" id="IPR011990">
    <property type="entry name" value="TPR-like_helical_dom_sf"/>
</dbReference>
<dbReference type="InterPro" id="IPR036388">
    <property type="entry name" value="WH-like_DNA-bd_sf"/>
</dbReference>
<feature type="non-terminal residue" evidence="1">
    <location>
        <position position="182"/>
    </location>
</feature>
<reference evidence="1" key="1">
    <citation type="submission" date="2023-02" db="EMBL/GenBank/DDBJ databases">
        <title>Georgenia sp.10Sc9-8, isolated from a soil sample collected from the Taklamakan desert.</title>
        <authorList>
            <person name="Liu S."/>
        </authorList>
    </citation>
    <scope>NUCLEOTIDE SEQUENCE</scope>
    <source>
        <strain evidence="1">10Sc9-8</strain>
    </source>
</reference>
<protein>
    <recommendedName>
        <fullName evidence="3">Transcriptional regulator</fullName>
    </recommendedName>
</protein>
<sequence>MTDAETSRAGPRWSLRLLDGWQLLRGEEVVHVSSREQRMLSLVALCGQQSRPRLATLLWPDSDDSRAYGNLRTAVWRVQHQQPGVLDEESGTVRISQRTHVDVDELRRVARQVSADGSPGADALTVLCHGALLPGWDEDWVVEQREVLRHVRLRALEDLARHLLDRCDTTGALEAAMLAVTV</sequence>
<evidence type="ECO:0008006" key="3">
    <source>
        <dbReference type="Google" id="ProtNLM"/>
    </source>
</evidence>
<comment type="caution">
    <text evidence="1">The sequence shown here is derived from an EMBL/GenBank/DDBJ whole genome shotgun (WGS) entry which is preliminary data.</text>
</comment>
<keyword evidence="2" id="KW-1185">Reference proteome</keyword>